<dbReference type="Pfam" id="PF22746">
    <property type="entry name" value="SHOCT-like_DUF2089-C"/>
    <property type="match status" value="1"/>
</dbReference>
<evidence type="ECO:0000259" key="1">
    <source>
        <dbReference type="Pfam" id="PF22746"/>
    </source>
</evidence>
<dbReference type="EMBL" id="DRPZ01000119">
    <property type="protein sequence ID" value="HGY09278.1"/>
    <property type="molecule type" value="Genomic_DNA"/>
</dbReference>
<organism evidence="2">
    <name type="scientific">Oceanithermus profundus</name>
    <dbReference type="NCBI Taxonomy" id="187137"/>
    <lineage>
        <taxon>Bacteria</taxon>
        <taxon>Thermotogati</taxon>
        <taxon>Deinococcota</taxon>
        <taxon>Deinococci</taxon>
        <taxon>Thermales</taxon>
        <taxon>Thermaceae</taxon>
        <taxon>Oceanithermus</taxon>
    </lineage>
</organism>
<proteinExistence type="predicted"/>
<dbReference type="InterPro" id="IPR053959">
    <property type="entry name" value="YvlB/LiaX_N"/>
</dbReference>
<feature type="domain" description="YvlB/LiaX N-terminal" evidence="1">
    <location>
        <begin position="3"/>
        <end position="32"/>
    </location>
</feature>
<protein>
    <recommendedName>
        <fullName evidence="1">YvlB/LiaX N-terminal domain-containing protein</fullName>
    </recommendedName>
</protein>
<reference evidence="2" key="1">
    <citation type="journal article" date="2020" name="mSystems">
        <title>Genome- and Community-Level Interaction Insights into Carbon Utilization and Element Cycling Functions of Hydrothermarchaeota in Hydrothermal Sediment.</title>
        <authorList>
            <person name="Zhou Z."/>
            <person name="Liu Y."/>
            <person name="Xu W."/>
            <person name="Pan J."/>
            <person name="Luo Z.H."/>
            <person name="Li M."/>
        </authorList>
    </citation>
    <scope>NUCLEOTIDE SEQUENCE [LARGE SCALE GENOMIC DNA]</scope>
    <source>
        <strain evidence="2">HyVt-570</strain>
    </source>
</reference>
<dbReference type="AlphaFoldDB" id="A0A7C4ZFZ6"/>
<name>A0A7C4ZFZ6_9DEIN</name>
<gene>
    <name evidence="2" type="ORF">ENK37_04385</name>
</gene>
<dbReference type="Proteomes" id="UP000885759">
    <property type="component" value="Unassembled WGS sequence"/>
</dbReference>
<accession>A0A7C4ZFZ6</accession>
<evidence type="ECO:0000313" key="2">
    <source>
        <dbReference type="EMBL" id="HGY09278.1"/>
    </source>
</evidence>
<feature type="non-terminal residue" evidence="2">
    <location>
        <position position="95"/>
    </location>
</feature>
<comment type="caution">
    <text evidence="2">The sequence shown here is derived from an EMBL/GenBank/DDBJ whole genome shotgun (WGS) entry which is preliminary data.</text>
</comment>
<sequence>MNEERKRILNLLAEGQLTAEEAESLLSALEGTPAVGSAASGGPARLLRVYIHDEDGTEVKVNLPLALARFALKFIPKEQQRQIVEAGFDIDELLA</sequence>